<proteinExistence type="predicted"/>
<keyword evidence="3" id="KW-1185">Reference proteome</keyword>
<dbReference type="OrthoDB" id="4081078at2759"/>
<evidence type="ECO:0000256" key="1">
    <source>
        <dbReference type="SAM" id="MobiDB-lite"/>
    </source>
</evidence>
<name>Q6BKU0_DEBHA</name>
<dbReference type="KEGG" id="dha:DEHA2F19250g"/>
<dbReference type="OMA" id="TRIDYND"/>
<sequence>MAPPDTKYPYKASSLRKRRRNFSPSTTPYSNDGLLALDDPKPKSQSTIRTGGQDNVPDDNKVVNSLNKLGTKVSVSEKQKQLNIKLLLCMSEAEYFESREDDISKYLKESFGISGIALSKPVEGVIDRIFFIYGDIISISRAAVYVAFVLNARLNNLIPSESYTLKSPNYNINVLLQGSYNDAVSYSGINKVADNCGLREFDISSPFNYNNNPRLVSIRLKGDFSALLNFLMLTIDASLSSAQTRIDYNDHSKINQSRTVNVFDNAGLFQVQDVNKGVLDKHVNNVLEYVYSKSFLKPTSDVGSE</sequence>
<feature type="compositionally biased region" description="Polar residues" evidence="1">
    <location>
        <begin position="43"/>
        <end position="53"/>
    </location>
</feature>
<gene>
    <name evidence="2" type="ordered locus">DEHA2F19250g</name>
</gene>
<organism evidence="2 3">
    <name type="scientific">Debaryomyces hansenii (strain ATCC 36239 / CBS 767 / BCRC 21394 / JCM 1990 / NBRC 0083 / IGC 2968)</name>
    <name type="common">Yeast</name>
    <name type="synonym">Torulaspora hansenii</name>
    <dbReference type="NCBI Taxonomy" id="284592"/>
    <lineage>
        <taxon>Eukaryota</taxon>
        <taxon>Fungi</taxon>
        <taxon>Dikarya</taxon>
        <taxon>Ascomycota</taxon>
        <taxon>Saccharomycotina</taxon>
        <taxon>Pichiomycetes</taxon>
        <taxon>Debaryomycetaceae</taxon>
        <taxon>Debaryomyces</taxon>
    </lineage>
</organism>
<dbReference type="AlphaFoldDB" id="Q6BKU0"/>
<evidence type="ECO:0000313" key="3">
    <source>
        <dbReference type="Proteomes" id="UP000000599"/>
    </source>
</evidence>
<reference evidence="2 3" key="1">
    <citation type="journal article" date="2004" name="Nature">
        <title>Genome evolution in yeasts.</title>
        <authorList>
            <consortium name="Genolevures"/>
            <person name="Dujon B."/>
            <person name="Sherman D."/>
            <person name="Fischer G."/>
            <person name="Durrens P."/>
            <person name="Casaregola S."/>
            <person name="Lafontaine I."/>
            <person name="de Montigny J."/>
            <person name="Marck C."/>
            <person name="Neuveglise C."/>
            <person name="Talla E."/>
            <person name="Goffard N."/>
            <person name="Frangeul L."/>
            <person name="Aigle M."/>
            <person name="Anthouard V."/>
            <person name="Babour A."/>
            <person name="Barbe V."/>
            <person name="Barnay S."/>
            <person name="Blanchin S."/>
            <person name="Beckerich J.M."/>
            <person name="Beyne E."/>
            <person name="Bleykasten C."/>
            <person name="Boisrame A."/>
            <person name="Boyer J."/>
            <person name="Cattolico L."/>
            <person name="Confanioleri F."/>
            <person name="de Daruvar A."/>
            <person name="Despons L."/>
            <person name="Fabre E."/>
            <person name="Fairhead C."/>
            <person name="Ferry-Dumazet H."/>
            <person name="Groppi A."/>
            <person name="Hantraye F."/>
            <person name="Hennequin C."/>
            <person name="Jauniaux N."/>
            <person name="Joyet P."/>
            <person name="Kachouri R."/>
            <person name="Kerrest A."/>
            <person name="Koszul R."/>
            <person name="Lemaire M."/>
            <person name="Lesur I."/>
            <person name="Ma L."/>
            <person name="Muller H."/>
            <person name="Nicaud J.M."/>
            <person name="Nikolski M."/>
            <person name="Oztas S."/>
            <person name="Ozier-Kalogeropoulos O."/>
            <person name="Pellenz S."/>
            <person name="Potier S."/>
            <person name="Richard G.F."/>
            <person name="Straub M.L."/>
            <person name="Suleau A."/>
            <person name="Swennene D."/>
            <person name="Tekaia F."/>
            <person name="Wesolowski-Louvel M."/>
            <person name="Westhof E."/>
            <person name="Wirth B."/>
            <person name="Zeniou-Meyer M."/>
            <person name="Zivanovic I."/>
            <person name="Bolotin-Fukuhara M."/>
            <person name="Thierry A."/>
            <person name="Bouchier C."/>
            <person name="Caudron B."/>
            <person name="Scarpelli C."/>
            <person name="Gaillardin C."/>
            <person name="Weissenbach J."/>
            <person name="Wincker P."/>
            <person name="Souciet J.L."/>
        </authorList>
    </citation>
    <scope>NUCLEOTIDE SEQUENCE [LARGE SCALE GENOMIC DNA]</scope>
    <source>
        <strain evidence="3">ATCC 36239 / CBS 767 / BCRC 21394 / JCM 1990 / NBRC 0083 / IGC 2968</strain>
    </source>
</reference>
<dbReference type="VEuPathDB" id="FungiDB:DEHA2F19250g"/>
<dbReference type="Proteomes" id="UP000000599">
    <property type="component" value="Chromosome F"/>
</dbReference>
<feature type="region of interest" description="Disordered" evidence="1">
    <location>
        <begin position="1"/>
        <end position="57"/>
    </location>
</feature>
<dbReference type="EMBL" id="CR382138">
    <property type="protein sequence ID" value="CAG89569.2"/>
    <property type="molecule type" value="Genomic_DNA"/>
</dbReference>
<dbReference type="eggNOG" id="ENOG502R9Z3">
    <property type="taxonomic scope" value="Eukaryota"/>
</dbReference>
<evidence type="ECO:0000313" key="2">
    <source>
        <dbReference type="EMBL" id="CAG89569.2"/>
    </source>
</evidence>
<dbReference type="GeneID" id="2903304"/>
<dbReference type="InParanoid" id="Q6BKU0"/>
<dbReference type="RefSeq" id="XP_461181.2">
    <property type="nucleotide sequence ID" value="XM_461181.1"/>
</dbReference>
<protein>
    <submittedName>
        <fullName evidence="2">DEHA2F19250p</fullName>
    </submittedName>
</protein>
<dbReference type="HOGENOM" id="CLU_1045874_0_0_1"/>
<accession>Q6BKU0</accession>